<keyword evidence="1" id="KW-0472">Membrane</keyword>
<accession>A0A845F1W5</accession>
<dbReference type="Proteomes" id="UP000447833">
    <property type="component" value="Unassembled WGS sequence"/>
</dbReference>
<dbReference type="EMBL" id="WMEY01000005">
    <property type="protein sequence ID" value="MYL64903.1"/>
    <property type="molecule type" value="Genomic_DNA"/>
</dbReference>
<evidence type="ECO:0000256" key="1">
    <source>
        <dbReference type="SAM" id="Phobius"/>
    </source>
</evidence>
<organism evidence="2 3">
    <name type="scientific">Guptibacillus hwajinpoensis</name>
    <dbReference type="NCBI Taxonomy" id="208199"/>
    <lineage>
        <taxon>Bacteria</taxon>
        <taxon>Bacillati</taxon>
        <taxon>Bacillota</taxon>
        <taxon>Bacilli</taxon>
        <taxon>Bacillales</taxon>
        <taxon>Guptibacillaceae</taxon>
        <taxon>Guptibacillus</taxon>
    </lineage>
</organism>
<proteinExistence type="predicted"/>
<keyword evidence="1" id="KW-1133">Transmembrane helix</keyword>
<comment type="caution">
    <text evidence="2">The sequence shown here is derived from an EMBL/GenBank/DDBJ whole genome shotgun (WGS) entry which is preliminary data.</text>
</comment>
<reference evidence="2 3" key="1">
    <citation type="submission" date="2019-11" db="EMBL/GenBank/DDBJ databases">
        <title>Genome sequences of 17 halophilic strains isolated from different environments.</title>
        <authorList>
            <person name="Furrow R.E."/>
        </authorList>
    </citation>
    <scope>NUCLEOTIDE SEQUENCE [LARGE SCALE GENOMIC DNA]</scope>
    <source>
        <strain evidence="2 3">22506_14_FS</strain>
    </source>
</reference>
<feature type="transmembrane region" description="Helical" evidence="1">
    <location>
        <begin position="45"/>
        <end position="61"/>
    </location>
</feature>
<feature type="transmembrane region" description="Helical" evidence="1">
    <location>
        <begin position="6"/>
        <end position="24"/>
    </location>
</feature>
<evidence type="ECO:0000313" key="2">
    <source>
        <dbReference type="EMBL" id="MYL64903.1"/>
    </source>
</evidence>
<evidence type="ECO:0000313" key="3">
    <source>
        <dbReference type="Proteomes" id="UP000447833"/>
    </source>
</evidence>
<gene>
    <name evidence="2" type="ORF">GLW07_16205</name>
</gene>
<dbReference type="AlphaFoldDB" id="A0A845F1W5"/>
<name>A0A845F1W5_9BACL</name>
<sequence length="62" mass="7124">MKWFYMETWAAVVIMIGIILVRVIGFFYPSFREIKGKPLTEGQKYVIDALAIGILLVTFIIV</sequence>
<protein>
    <submittedName>
        <fullName evidence="2">Uncharacterized protein</fullName>
    </submittedName>
</protein>
<dbReference type="RefSeq" id="WP_202407301.1">
    <property type="nucleotide sequence ID" value="NZ_WMEY01000005.1"/>
</dbReference>
<keyword evidence="1" id="KW-0812">Transmembrane</keyword>